<reference evidence="3 4" key="1">
    <citation type="submission" date="2019-01" db="EMBL/GenBank/DDBJ databases">
        <authorList>
            <person name="Chen W.-M."/>
        </authorList>
    </citation>
    <scope>NUCLEOTIDE SEQUENCE [LARGE SCALE GENOMIC DNA]</scope>
    <source>
        <strain evidence="3 4">ICH-3</strain>
    </source>
</reference>
<sequence>MPPFRKSLAALLLLMGGTGAVMGQVLEAPNVVPIDQMLVTSGQPSRAALGSLRQQGFEAVLYLAPSSVPDAIADEPKILAEQGIEFVHIPIPFGKPQEGHFVAVSEALQRLKGKKVLVHCQVNMRASSMVFLYRTITGGQDPGNAYESVSKVWSPHGPWRSLLQTQLKKHGINFEPY</sequence>
<comment type="caution">
    <text evidence="3">The sequence shown here is derived from an EMBL/GenBank/DDBJ whole genome shotgun (WGS) entry which is preliminary data.</text>
</comment>
<evidence type="ECO:0000313" key="4">
    <source>
        <dbReference type="Proteomes" id="UP000288178"/>
    </source>
</evidence>
<dbReference type="Pfam" id="PF22741">
    <property type="entry name" value="PTP-NADK"/>
    <property type="match status" value="1"/>
</dbReference>
<dbReference type="CDD" id="cd14503">
    <property type="entry name" value="PTP-bact"/>
    <property type="match status" value="1"/>
</dbReference>
<gene>
    <name evidence="3" type="ORF">ENE75_24210</name>
</gene>
<organism evidence="3 4">
    <name type="scientific">Rubrivivax albus</name>
    <dbReference type="NCBI Taxonomy" id="2499835"/>
    <lineage>
        <taxon>Bacteria</taxon>
        <taxon>Pseudomonadati</taxon>
        <taxon>Pseudomonadota</taxon>
        <taxon>Betaproteobacteria</taxon>
        <taxon>Burkholderiales</taxon>
        <taxon>Sphaerotilaceae</taxon>
        <taxon>Rubrivivax</taxon>
    </lineage>
</organism>
<dbReference type="Gene3D" id="3.90.190.10">
    <property type="entry name" value="Protein tyrosine phosphatase superfamily"/>
    <property type="match status" value="1"/>
</dbReference>
<dbReference type="EMBL" id="SACT01000017">
    <property type="protein sequence ID" value="RVT47439.1"/>
    <property type="molecule type" value="Genomic_DNA"/>
</dbReference>
<dbReference type="Proteomes" id="UP000288178">
    <property type="component" value="Unassembled WGS sequence"/>
</dbReference>
<keyword evidence="4" id="KW-1185">Reference proteome</keyword>
<protein>
    <recommendedName>
        <fullName evidence="2">DSP-PTPase phosphatase fused to NAD+ Kinase domain-containing protein</fullName>
    </recommendedName>
</protein>
<accession>A0A437JLB1</accession>
<evidence type="ECO:0000256" key="1">
    <source>
        <dbReference type="SAM" id="SignalP"/>
    </source>
</evidence>
<proteinExistence type="predicted"/>
<name>A0A437JLB1_9BURK</name>
<dbReference type="InterPro" id="IPR055214">
    <property type="entry name" value="PTP-NADK"/>
</dbReference>
<keyword evidence="1" id="KW-0732">Signal</keyword>
<feature type="domain" description="DSP-PTPase phosphatase fused to NAD+ Kinase" evidence="2">
    <location>
        <begin position="37"/>
        <end position="148"/>
    </location>
</feature>
<dbReference type="OrthoDB" id="7391097at2"/>
<evidence type="ECO:0000313" key="3">
    <source>
        <dbReference type="EMBL" id="RVT47439.1"/>
    </source>
</evidence>
<feature type="signal peptide" evidence="1">
    <location>
        <begin position="1"/>
        <end position="23"/>
    </location>
</feature>
<evidence type="ECO:0000259" key="2">
    <source>
        <dbReference type="Pfam" id="PF22741"/>
    </source>
</evidence>
<dbReference type="InterPro" id="IPR029021">
    <property type="entry name" value="Prot-tyrosine_phosphatase-like"/>
</dbReference>
<dbReference type="AlphaFoldDB" id="A0A437JLB1"/>
<dbReference type="SUPFAM" id="SSF52799">
    <property type="entry name" value="(Phosphotyrosine protein) phosphatases II"/>
    <property type="match status" value="1"/>
</dbReference>
<feature type="chain" id="PRO_5019291818" description="DSP-PTPase phosphatase fused to NAD+ Kinase domain-containing protein" evidence="1">
    <location>
        <begin position="24"/>
        <end position="177"/>
    </location>
</feature>
<dbReference type="RefSeq" id="WP_128201606.1">
    <property type="nucleotide sequence ID" value="NZ_SACT01000017.1"/>
</dbReference>